<evidence type="ECO:0000256" key="9">
    <source>
        <dbReference type="RuleBase" id="RU369115"/>
    </source>
</evidence>
<evidence type="ECO:0000256" key="2">
    <source>
        <dbReference type="ARBA" id="ARBA00007049"/>
    </source>
</evidence>
<proteinExistence type="inferred from homology"/>
<keyword evidence="11" id="KW-1185">Reference proteome</keyword>
<keyword evidence="3" id="KW-0410">Iron transport</keyword>
<organism evidence="10 11">
    <name type="scientific">Hibiscus sabdariffa</name>
    <name type="common">roselle</name>
    <dbReference type="NCBI Taxonomy" id="183260"/>
    <lineage>
        <taxon>Eukaryota</taxon>
        <taxon>Viridiplantae</taxon>
        <taxon>Streptophyta</taxon>
        <taxon>Embryophyta</taxon>
        <taxon>Tracheophyta</taxon>
        <taxon>Spermatophyta</taxon>
        <taxon>Magnoliopsida</taxon>
        <taxon>eudicotyledons</taxon>
        <taxon>Gunneridae</taxon>
        <taxon>Pentapetalae</taxon>
        <taxon>rosids</taxon>
        <taxon>malvids</taxon>
        <taxon>Malvales</taxon>
        <taxon>Malvaceae</taxon>
        <taxon>Malvoideae</taxon>
        <taxon>Hibiscus</taxon>
    </lineage>
</organism>
<dbReference type="PANTHER" id="PTHR38937:SF2">
    <property type="entry name" value="MEMBRANE PROTEIN OF ER BODY-LIKE PROTEIN ISOFORM X1"/>
    <property type="match status" value="1"/>
</dbReference>
<accession>A0ABR2C1H1</accession>
<keyword evidence="3" id="KW-0408">Iron</keyword>
<dbReference type="Pfam" id="PF01988">
    <property type="entry name" value="VIT1"/>
    <property type="match status" value="1"/>
</dbReference>
<evidence type="ECO:0000256" key="1">
    <source>
        <dbReference type="ARBA" id="ARBA00004128"/>
    </source>
</evidence>
<dbReference type="EMBL" id="JBBPBM010000070">
    <property type="protein sequence ID" value="KAK8513143.1"/>
    <property type="molecule type" value="Genomic_DNA"/>
</dbReference>
<evidence type="ECO:0000256" key="7">
    <source>
        <dbReference type="ARBA" id="ARBA00023136"/>
    </source>
</evidence>
<evidence type="ECO:0000256" key="3">
    <source>
        <dbReference type="ARBA" id="ARBA00022496"/>
    </source>
</evidence>
<dbReference type="PANTHER" id="PTHR38937">
    <property type="entry name" value="MEMBRANE PROTEIN OF ER BODY-LIKE PROTEIN"/>
    <property type="match status" value="1"/>
</dbReference>
<evidence type="ECO:0000256" key="4">
    <source>
        <dbReference type="ARBA" id="ARBA00022554"/>
    </source>
</evidence>
<feature type="transmembrane region" description="Helical" evidence="9">
    <location>
        <begin position="70"/>
        <end position="88"/>
    </location>
</feature>
<comment type="catalytic activity">
    <reaction evidence="8">
        <text>Fe(2+)(in) = Fe(2+)(out)</text>
        <dbReference type="Rhea" id="RHEA:28486"/>
        <dbReference type="ChEBI" id="CHEBI:29033"/>
    </reaction>
    <physiologicalReaction direction="left-to-right" evidence="8">
        <dbReference type="Rhea" id="RHEA:28487"/>
    </physiologicalReaction>
</comment>
<dbReference type="InterPro" id="IPR008217">
    <property type="entry name" value="Ccc1_fam"/>
</dbReference>
<reference evidence="10 11" key="1">
    <citation type="journal article" date="2024" name="G3 (Bethesda)">
        <title>Genome assembly of Hibiscus sabdariffa L. provides insights into metabolisms of medicinal natural products.</title>
        <authorList>
            <person name="Kim T."/>
        </authorList>
    </citation>
    <scope>NUCLEOTIDE SEQUENCE [LARGE SCALE GENOMIC DNA]</scope>
    <source>
        <strain evidence="10">TK-2024</strain>
        <tissue evidence="10">Old leaves</tissue>
    </source>
</reference>
<evidence type="ECO:0000256" key="5">
    <source>
        <dbReference type="ARBA" id="ARBA00022692"/>
    </source>
</evidence>
<feature type="transmembrane region" description="Helical" evidence="9">
    <location>
        <begin position="95"/>
        <end position="114"/>
    </location>
</feature>
<comment type="similarity">
    <text evidence="2 9">Belongs to the CCC1 family.</text>
</comment>
<keyword evidence="5 9" id="KW-0812">Transmembrane</keyword>
<keyword evidence="9" id="KW-0406">Ion transport</keyword>
<comment type="function">
    <text evidence="9">Vacuolar Fe(2+) uptake transporter.</text>
</comment>
<name>A0ABR2C1H1_9ROSI</name>
<protein>
    <recommendedName>
        <fullName evidence="9">Vacuolar iron transporter</fullName>
    </recommendedName>
</protein>
<gene>
    <name evidence="10" type="ORF">V6N12_037635</name>
</gene>
<dbReference type="InterPro" id="IPR052843">
    <property type="entry name" value="ER_body_metal_sequester"/>
</dbReference>
<sequence length="215" mass="22746">MLLKLFVQAGKASLVQSAAAPTQSVIVGKHIDGVSSTNNSLCDNAKAESREQKFDADMLQRNAAGAGADTLKALALGLANVIGGLIILGHNVRVFFCRISIASFLVCGIVPAVVYGFSFRKSDDKVLKLAVMAGASLVCIILLALGKAHVRKPQRRYFRTVLYYVCLGILASGISYLVGELMKKLAEQVGLFESISAARVPLLDQNTIGGGTAAY</sequence>
<keyword evidence="7 9" id="KW-0472">Membrane</keyword>
<comment type="caution">
    <text evidence="9">Lacks conserved residue(s) required for the propagation of feature annotation.</text>
</comment>
<keyword evidence="4 9" id="KW-0926">Vacuole</keyword>
<dbReference type="Proteomes" id="UP001472677">
    <property type="component" value="Unassembled WGS sequence"/>
</dbReference>
<evidence type="ECO:0000313" key="11">
    <source>
        <dbReference type="Proteomes" id="UP001472677"/>
    </source>
</evidence>
<keyword evidence="6 9" id="KW-1133">Transmembrane helix</keyword>
<keyword evidence="9" id="KW-0813">Transport</keyword>
<evidence type="ECO:0000313" key="10">
    <source>
        <dbReference type="EMBL" id="KAK8513143.1"/>
    </source>
</evidence>
<feature type="transmembrane region" description="Helical" evidence="9">
    <location>
        <begin position="157"/>
        <end position="178"/>
    </location>
</feature>
<evidence type="ECO:0000256" key="6">
    <source>
        <dbReference type="ARBA" id="ARBA00022989"/>
    </source>
</evidence>
<evidence type="ECO:0000256" key="8">
    <source>
        <dbReference type="ARBA" id="ARBA00044464"/>
    </source>
</evidence>
<comment type="caution">
    <text evidence="10">The sequence shown here is derived from an EMBL/GenBank/DDBJ whole genome shotgun (WGS) entry which is preliminary data.</text>
</comment>
<feature type="transmembrane region" description="Helical" evidence="9">
    <location>
        <begin position="126"/>
        <end position="145"/>
    </location>
</feature>
<comment type="subcellular location">
    <subcellularLocation>
        <location evidence="1 9">Vacuole membrane</location>
        <topology evidence="1 9">Multi-pass membrane protein</topology>
    </subcellularLocation>
</comment>